<dbReference type="RefSeq" id="XP_007419559.1">
    <property type="nucleotide sequence ID" value="XM_007419497.1"/>
</dbReference>
<dbReference type="InParanoid" id="F4SDV5"/>
<dbReference type="HOGENOM" id="CLU_1217265_0_0_1"/>
<dbReference type="Proteomes" id="UP000001072">
    <property type="component" value="Unassembled WGS sequence"/>
</dbReference>
<organism evidence="3">
    <name type="scientific">Melampsora larici-populina (strain 98AG31 / pathotype 3-4-7)</name>
    <name type="common">Poplar leaf rust fungus</name>
    <dbReference type="NCBI Taxonomy" id="747676"/>
    <lineage>
        <taxon>Eukaryota</taxon>
        <taxon>Fungi</taxon>
        <taxon>Dikarya</taxon>
        <taxon>Basidiomycota</taxon>
        <taxon>Pucciniomycotina</taxon>
        <taxon>Pucciniomycetes</taxon>
        <taxon>Pucciniales</taxon>
        <taxon>Melampsoraceae</taxon>
        <taxon>Melampsora</taxon>
    </lineage>
</organism>
<dbReference type="VEuPathDB" id="FungiDB:MELLADRAFT_114538"/>
<dbReference type="AlphaFoldDB" id="F4SDV5"/>
<feature type="compositionally biased region" description="Low complexity" evidence="1">
    <location>
        <begin position="55"/>
        <end position="68"/>
    </location>
</feature>
<dbReference type="GeneID" id="18925382"/>
<feature type="region of interest" description="Disordered" evidence="1">
    <location>
        <begin position="36"/>
        <end position="92"/>
    </location>
</feature>
<sequence>CPTAKHYVRTFKLNQLRHEIACINAGATYPIPFDPSSHGPPVNIKGMPVAPRTSPPNKSKTSNSNRPNQTAPPVDCARPNVGPTAKSHKKTGHNGCTSLYCKSCCQQFTPPGGCYVHRPKGQPVQEQQVPPAAQIPAIATLQGTTSQVRIAPPAPLPAAKRSRILPPQCAQSVRRVGHLFDDEGVALLATARHYAAEQSRKESKPLIDQPKVTDHTKVITLNLITRVS</sequence>
<accession>F4SDV5</accession>
<dbReference type="EMBL" id="GL883301">
    <property type="protein sequence ID" value="EGF97168.1"/>
    <property type="molecule type" value="Genomic_DNA"/>
</dbReference>
<keyword evidence="3" id="KW-1185">Reference proteome</keyword>
<proteinExistence type="predicted"/>
<feature type="non-terminal residue" evidence="2">
    <location>
        <position position="1"/>
    </location>
</feature>
<protein>
    <submittedName>
        <fullName evidence="2">Uncharacterized protein</fullName>
    </submittedName>
</protein>
<reference evidence="3" key="1">
    <citation type="journal article" date="2011" name="Proc. Natl. Acad. Sci. U.S.A.">
        <title>Obligate biotrophy features unraveled by the genomic analysis of rust fungi.</title>
        <authorList>
            <person name="Duplessis S."/>
            <person name="Cuomo C.A."/>
            <person name="Lin Y.-C."/>
            <person name="Aerts A."/>
            <person name="Tisserant E."/>
            <person name="Veneault-Fourrey C."/>
            <person name="Joly D.L."/>
            <person name="Hacquard S."/>
            <person name="Amselem J."/>
            <person name="Cantarel B.L."/>
            <person name="Chiu R."/>
            <person name="Coutinho P.M."/>
            <person name="Feau N."/>
            <person name="Field M."/>
            <person name="Frey P."/>
            <person name="Gelhaye E."/>
            <person name="Goldberg J."/>
            <person name="Grabherr M.G."/>
            <person name="Kodira C.D."/>
            <person name="Kohler A."/>
            <person name="Kuees U."/>
            <person name="Lindquist E.A."/>
            <person name="Lucas S.M."/>
            <person name="Mago R."/>
            <person name="Mauceli E."/>
            <person name="Morin E."/>
            <person name="Murat C."/>
            <person name="Pangilinan J.L."/>
            <person name="Park R."/>
            <person name="Pearson M."/>
            <person name="Quesneville H."/>
            <person name="Rouhier N."/>
            <person name="Sakthikumar S."/>
            <person name="Salamov A.A."/>
            <person name="Schmutz J."/>
            <person name="Selles B."/>
            <person name="Shapiro H."/>
            <person name="Tanguay P."/>
            <person name="Tuskan G.A."/>
            <person name="Henrissat B."/>
            <person name="Van de Peer Y."/>
            <person name="Rouze P."/>
            <person name="Ellis J.G."/>
            <person name="Dodds P.N."/>
            <person name="Schein J.E."/>
            <person name="Zhong S."/>
            <person name="Hamelin R.C."/>
            <person name="Grigoriev I.V."/>
            <person name="Szabo L.J."/>
            <person name="Martin F."/>
        </authorList>
    </citation>
    <scope>NUCLEOTIDE SEQUENCE [LARGE SCALE GENOMIC DNA]</scope>
    <source>
        <strain evidence="3">98AG31 / pathotype 3-4-7</strain>
    </source>
</reference>
<evidence type="ECO:0000313" key="2">
    <source>
        <dbReference type="EMBL" id="EGF97168.1"/>
    </source>
</evidence>
<evidence type="ECO:0000256" key="1">
    <source>
        <dbReference type="SAM" id="MobiDB-lite"/>
    </source>
</evidence>
<name>F4SDV5_MELLP</name>
<dbReference type="KEGG" id="mlr:MELLADRAFT_114538"/>
<gene>
    <name evidence="2" type="ORF">MELLADRAFT_114538</name>
</gene>
<evidence type="ECO:0000313" key="3">
    <source>
        <dbReference type="Proteomes" id="UP000001072"/>
    </source>
</evidence>